<organism evidence="2 3">
    <name type="scientific">Bacillus aerolatus</name>
    <dbReference type="NCBI Taxonomy" id="2653354"/>
    <lineage>
        <taxon>Bacteria</taxon>
        <taxon>Bacillati</taxon>
        <taxon>Bacillota</taxon>
        <taxon>Bacilli</taxon>
        <taxon>Bacillales</taxon>
        <taxon>Bacillaceae</taxon>
        <taxon>Bacillus</taxon>
    </lineage>
</organism>
<dbReference type="GO" id="GO:0005975">
    <property type="term" value="P:carbohydrate metabolic process"/>
    <property type="evidence" value="ECO:0007669"/>
    <property type="project" value="InterPro"/>
</dbReference>
<proteinExistence type="predicted"/>
<evidence type="ECO:0000313" key="3">
    <source>
        <dbReference type="Proteomes" id="UP000429595"/>
    </source>
</evidence>
<dbReference type="EMBL" id="WEIO01000004">
    <property type="protein sequence ID" value="KAB7707170.1"/>
    <property type="molecule type" value="Genomic_DNA"/>
</dbReference>
<accession>A0A6I1FGA5</accession>
<sequence length="305" mass="35236">MQKINELDIPGPKRDYIGYGRSGFSVNWPNDARVVLNVVVNYEEGSEQMKSLGDIENEGFVEFPNSIPNNMRDLAVESVYEYGSRVGIWRLQRLFDDLDIPITVFGCALALERNPEVGSWIKEAGHDVCSHGWRWEKVWNLTREQEKEHISWAVKSIEKTCGIAPQGWYCRYGPSIHTRELLVEHGGFVYDSDAYNDELPYYTKVNGIKHLIVPYSQTLNDGKFIRPQGYGGPADFLDSLKRTLDYMWEEGETHPKIMSIGLHPRIIGQPSRISALREFLEYAKQKEEVWIARRLDIAKHWLGHY</sequence>
<protein>
    <submittedName>
        <fullName evidence="2">Polysaccharide deacetylase family protein</fullName>
    </submittedName>
</protein>
<dbReference type="RefSeq" id="WP_152151162.1">
    <property type="nucleotide sequence ID" value="NZ_WEIO01000004.1"/>
</dbReference>
<dbReference type="Gene3D" id="3.20.20.370">
    <property type="entry name" value="Glycoside hydrolase/deacetylase"/>
    <property type="match status" value="1"/>
</dbReference>
<dbReference type="AlphaFoldDB" id="A0A6I1FGA5"/>
<feature type="domain" description="NodB homology" evidence="1">
    <location>
        <begin position="74"/>
        <end position="292"/>
    </location>
</feature>
<comment type="caution">
    <text evidence="2">The sequence shown here is derived from an EMBL/GenBank/DDBJ whole genome shotgun (WGS) entry which is preliminary data.</text>
</comment>
<dbReference type="PANTHER" id="PTHR43123">
    <property type="entry name" value="POLYSACCHARIDE DEACETYLASE-RELATED"/>
    <property type="match status" value="1"/>
</dbReference>
<gene>
    <name evidence="2" type="ORF">F9802_09180</name>
</gene>
<dbReference type="PANTHER" id="PTHR43123:SF1">
    <property type="entry name" value="POLYSACCHARIDE DEACETYLASE-RELATED"/>
    <property type="match status" value="1"/>
</dbReference>
<keyword evidence="3" id="KW-1185">Reference proteome</keyword>
<dbReference type="InterPro" id="IPR011330">
    <property type="entry name" value="Glyco_hydro/deAcase_b/a-brl"/>
</dbReference>
<dbReference type="InterPro" id="IPR002509">
    <property type="entry name" value="NODB_dom"/>
</dbReference>
<name>A0A6I1FGA5_9BACI</name>
<dbReference type="SUPFAM" id="SSF88713">
    <property type="entry name" value="Glycoside hydrolase/deacetylase"/>
    <property type="match status" value="1"/>
</dbReference>
<dbReference type="Proteomes" id="UP000429595">
    <property type="component" value="Unassembled WGS sequence"/>
</dbReference>
<dbReference type="PROSITE" id="PS51677">
    <property type="entry name" value="NODB"/>
    <property type="match status" value="1"/>
</dbReference>
<dbReference type="Pfam" id="PF01522">
    <property type="entry name" value="Polysacc_deac_1"/>
    <property type="match status" value="1"/>
</dbReference>
<reference evidence="2 3" key="1">
    <citation type="submission" date="2019-10" db="EMBL/GenBank/DDBJ databases">
        <title>Bacillus aerolatum sp. nov., isolated from bioaerosol of sport playgrounds.</title>
        <authorList>
            <person name="Chen P."/>
            <person name="Zhang G."/>
        </authorList>
    </citation>
    <scope>NUCLEOTIDE SEQUENCE [LARGE SCALE GENOMIC DNA]</scope>
    <source>
        <strain evidence="2 3">CX253</strain>
    </source>
</reference>
<dbReference type="GO" id="GO:0016810">
    <property type="term" value="F:hydrolase activity, acting on carbon-nitrogen (but not peptide) bonds"/>
    <property type="evidence" value="ECO:0007669"/>
    <property type="project" value="InterPro"/>
</dbReference>
<evidence type="ECO:0000259" key="1">
    <source>
        <dbReference type="PROSITE" id="PS51677"/>
    </source>
</evidence>
<evidence type="ECO:0000313" key="2">
    <source>
        <dbReference type="EMBL" id="KAB7707170.1"/>
    </source>
</evidence>